<sequence>MAPKQAHVLPDMEELSFTDSELDYHVRNALKAAVQGDCDFYNQLVAVMHHKDQLVPEEVALLVTCLKALTGAVSCIHIVHHQSLLAAIFGMSLWNYGTDVMDALVELLISLAASSGDYVDLCLEMIVSNFIPPPSSSSYFIELLKQPRGLAKKGQVLDCLHSTLKDIANLVPLSPLRLEKIVRDRMPNIYTKEPFIVIYVENMLKLESGAMHELVGSTMLVAIMDRLIDLDVEIAWDDILQDDFCKGIFDMELEDLEKTDYHVQQDGDELTRESFIQRFLGGNLIAEKLDSLMVLTFEHLTSCSESGRLIQVFETLIHSFQKTVLTAYKSKFTQFVMFYACSLDPENCGKIFASTLLEIFVSSIYPEWRMSAVAYLASYLARAKFVSASFVAATLESIVNWCYDYCKDQDGDLNPRAHKVFYAGCQAIMYVLCFRMRSMLSIPRLKSQLLLMRVENILGHPLNPLQVCLPSIVEEFRRLAKANNVFTVPETFVDYGLLESECSRAFGGVERLDMFFPFDPCLLRKSDRYIRPNFVYWSMVRSTYDEDDEEEGTSDEDIADASENGMNIVDDGSARNFGEGFLDLDEFDTSLDKMSITPRDSSSKYGGGIRGFMQMPSRIRPSTNPESL</sequence>
<organism evidence="3 4">
    <name type="scientific">Forsythia ovata</name>
    <dbReference type="NCBI Taxonomy" id="205694"/>
    <lineage>
        <taxon>Eukaryota</taxon>
        <taxon>Viridiplantae</taxon>
        <taxon>Streptophyta</taxon>
        <taxon>Embryophyta</taxon>
        <taxon>Tracheophyta</taxon>
        <taxon>Spermatophyta</taxon>
        <taxon>Magnoliopsida</taxon>
        <taxon>eudicotyledons</taxon>
        <taxon>Gunneridae</taxon>
        <taxon>Pentapetalae</taxon>
        <taxon>asterids</taxon>
        <taxon>lamiids</taxon>
        <taxon>Lamiales</taxon>
        <taxon>Oleaceae</taxon>
        <taxon>Forsythieae</taxon>
        <taxon>Forsythia</taxon>
    </lineage>
</organism>
<dbReference type="EMBL" id="JBFOLJ010000026">
    <property type="protein sequence ID" value="KAL2458795.1"/>
    <property type="molecule type" value="Genomic_DNA"/>
</dbReference>
<protein>
    <submittedName>
        <fullName evidence="3">RNA polymerase I specific transcription initiation factor RRN3 protein</fullName>
    </submittedName>
</protein>
<dbReference type="PANTHER" id="PTHR12790">
    <property type="entry name" value="TRANSCRIPTION INITIATION FACTOR IA RRN3"/>
    <property type="match status" value="1"/>
</dbReference>
<evidence type="ECO:0000256" key="1">
    <source>
        <dbReference type="ARBA" id="ARBA00010098"/>
    </source>
</evidence>
<keyword evidence="3" id="KW-0396">Initiation factor</keyword>
<evidence type="ECO:0000313" key="4">
    <source>
        <dbReference type="Proteomes" id="UP001604277"/>
    </source>
</evidence>
<keyword evidence="3" id="KW-0648">Protein biosynthesis</keyword>
<dbReference type="PANTHER" id="PTHR12790:SF0">
    <property type="entry name" value="RNA POLYMERASE I-SPECIFIC TRANSCRIPTION INITIATION FACTOR RRN3-RELATED"/>
    <property type="match status" value="1"/>
</dbReference>
<reference evidence="4" key="1">
    <citation type="submission" date="2024-07" db="EMBL/GenBank/DDBJ databases">
        <title>Two chromosome-level genome assemblies of Korean endemic species Abeliophyllum distichum and Forsythia ovata (Oleaceae).</title>
        <authorList>
            <person name="Jang H."/>
        </authorList>
    </citation>
    <scope>NUCLEOTIDE SEQUENCE [LARGE SCALE GENOMIC DNA]</scope>
</reference>
<keyword evidence="4" id="KW-1185">Reference proteome</keyword>
<dbReference type="InterPro" id="IPR007991">
    <property type="entry name" value="RNA_pol_I_trans_ini_fac_RRN3"/>
</dbReference>
<feature type="compositionally biased region" description="Acidic residues" evidence="2">
    <location>
        <begin position="546"/>
        <end position="560"/>
    </location>
</feature>
<evidence type="ECO:0000313" key="3">
    <source>
        <dbReference type="EMBL" id="KAL2458795.1"/>
    </source>
</evidence>
<dbReference type="AlphaFoldDB" id="A0ABD1P4L1"/>
<feature type="region of interest" description="Disordered" evidence="2">
    <location>
        <begin position="593"/>
        <end position="628"/>
    </location>
</feature>
<comment type="similarity">
    <text evidence="1">Belongs to the RRN3 family.</text>
</comment>
<comment type="caution">
    <text evidence="3">The sequence shown here is derived from an EMBL/GenBank/DDBJ whole genome shotgun (WGS) entry which is preliminary data.</text>
</comment>
<evidence type="ECO:0000256" key="2">
    <source>
        <dbReference type="SAM" id="MobiDB-lite"/>
    </source>
</evidence>
<proteinExistence type="inferred from homology"/>
<accession>A0ABD1P4L1</accession>
<dbReference type="Pfam" id="PF05327">
    <property type="entry name" value="RRN3"/>
    <property type="match status" value="1"/>
</dbReference>
<dbReference type="Proteomes" id="UP001604277">
    <property type="component" value="Unassembled WGS sequence"/>
</dbReference>
<dbReference type="GO" id="GO:0003743">
    <property type="term" value="F:translation initiation factor activity"/>
    <property type="evidence" value="ECO:0007669"/>
    <property type="project" value="UniProtKB-KW"/>
</dbReference>
<gene>
    <name evidence="3" type="ORF">Fot_55358</name>
</gene>
<feature type="region of interest" description="Disordered" evidence="2">
    <location>
        <begin position="546"/>
        <end position="565"/>
    </location>
</feature>
<name>A0ABD1P4L1_9LAMI</name>